<keyword evidence="1" id="KW-0472">Membrane</keyword>
<keyword evidence="1" id="KW-0812">Transmembrane</keyword>
<reference evidence="2" key="1">
    <citation type="submission" date="2018-07" db="EMBL/GenBank/DDBJ databases">
        <authorList>
            <person name="Quirk P.G."/>
            <person name="Krulwich T.A."/>
        </authorList>
    </citation>
    <scope>NUCLEOTIDE SEQUENCE</scope>
</reference>
<accession>A0A380TGH4</accession>
<keyword evidence="1" id="KW-1133">Transmembrane helix</keyword>
<feature type="transmembrane region" description="Helical" evidence="1">
    <location>
        <begin position="6"/>
        <end position="27"/>
    </location>
</feature>
<name>A0A380TGH4_9ZZZZ</name>
<dbReference type="EMBL" id="UIDG01000262">
    <property type="protein sequence ID" value="SUS06831.1"/>
    <property type="molecule type" value="Genomic_DNA"/>
</dbReference>
<sequence length="141" mass="15906">MPDVIAPLLSFISTALVAVVAAVLSYAAGKGMKRHEWDLNIRREKVAIRQRLYAEFLAEANRLILQSIEEKSSTVTSFFKLTRKFSEIELISPDTVSAAAKSICDHVICSHAVQQKMETNFYELKQAFILQARQEIASFEK</sequence>
<proteinExistence type="predicted"/>
<organism evidence="2">
    <name type="scientific">metagenome</name>
    <dbReference type="NCBI Taxonomy" id="256318"/>
    <lineage>
        <taxon>unclassified sequences</taxon>
        <taxon>metagenomes</taxon>
    </lineage>
</organism>
<gene>
    <name evidence="2" type="ORF">DF3PB_3340003</name>
</gene>
<dbReference type="AlphaFoldDB" id="A0A380TGH4"/>
<evidence type="ECO:0000256" key="1">
    <source>
        <dbReference type="SAM" id="Phobius"/>
    </source>
</evidence>
<protein>
    <submittedName>
        <fullName evidence="2">Uncharacterized protein</fullName>
    </submittedName>
</protein>
<evidence type="ECO:0000313" key="2">
    <source>
        <dbReference type="EMBL" id="SUS06831.1"/>
    </source>
</evidence>